<evidence type="ECO:0000313" key="2">
    <source>
        <dbReference type="Proteomes" id="UP000719412"/>
    </source>
</evidence>
<dbReference type="AlphaFoldDB" id="A0A8J6HL26"/>
<accession>A0A8J6HL26</accession>
<evidence type="ECO:0000313" key="1">
    <source>
        <dbReference type="EMBL" id="KAH0816253.1"/>
    </source>
</evidence>
<proteinExistence type="predicted"/>
<keyword evidence="2" id="KW-1185">Reference proteome</keyword>
<protein>
    <submittedName>
        <fullName evidence="1">Uncharacterized protein</fullName>
    </submittedName>
</protein>
<reference evidence="1" key="2">
    <citation type="submission" date="2021-08" db="EMBL/GenBank/DDBJ databases">
        <authorList>
            <person name="Eriksson T."/>
        </authorList>
    </citation>
    <scope>NUCLEOTIDE SEQUENCE</scope>
    <source>
        <strain evidence="1">Stoneville</strain>
        <tissue evidence="1">Whole head</tissue>
    </source>
</reference>
<gene>
    <name evidence="1" type="ORF">GEV33_006538</name>
</gene>
<comment type="caution">
    <text evidence="1">The sequence shown here is derived from an EMBL/GenBank/DDBJ whole genome shotgun (WGS) entry which is preliminary data.</text>
</comment>
<sequence length="84" mass="9531">MDAMADFLAAAICIINTFAVSDLELQSIWKSLEKIDKFLDIKSETSFVTTLHKYRHVIIATHCMTVVTFGWDVSSRSLAFSWDV</sequence>
<dbReference type="EMBL" id="JABDTM020021821">
    <property type="protein sequence ID" value="KAH0816253.1"/>
    <property type="molecule type" value="Genomic_DNA"/>
</dbReference>
<dbReference type="Proteomes" id="UP000719412">
    <property type="component" value="Unassembled WGS sequence"/>
</dbReference>
<reference evidence="1" key="1">
    <citation type="journal article" date="2020" name="J Insects Food Feed">
        <title>The yellow mealworm (Tenebrio molitor) genome: a resource for the emerging insects as food and feed industry.</title>
        <authorList>
            <person name="Eriksson T."/>
            <person name="Andere A."/>
            <person name="Kelstrup H."/>
            <person name="Emery V."/>
            <person name="Picard C."/>
        </authorList>
    </citation>
    <scope>NUCLEOTIDE SEQUENCE</scope>
    <source>
        <strain evidence="1">Stoneville</strain>
        <tissue evidence="1">Whole head</tissue>
    </source>
</reference>
<organism evidence="1 2">
    <name type="scientific">Tenebrio molitor</name>
    <name type="common">Yellow mealworm beetle</name>
    <dbReference type="NCBI Taxonomy" id="7067"/>
    <lineage>
        <taxon>Eukaryota</taxon>
        <taxon>Metazoa</taxon>
        <taxon>Ecdysozoa</taxon>
        <taxon>Arthropoda</taxon>
        <taxon>Hexapoda</taxon>
        <taxon>Insecta</taxon>
        <taxon>Pterygota</taxon>
        <taxon>Neoptera</taxon>
        <taxon>Endopterygota</taxon>
        <taxon>Coleoptera</taxon>
        <taxon>Polyphaga</taxon>
        <taxon>Cucujiformia</taxon>
        <taxon>Tenebrionidae</taxon>
        <taxon>Tenebrio</taxon>
    </lineage>
</organism>
<name>A0A8J6HL26_TENMO</name>